<keyword evidence="1" id="KW-0238">DNA-binding</keyword>
<gene>
    <name evidence="2" type="ORF">S101395_01615</name>
</gene>
<accession>A0ABN5AFX4</accession>
<name>A0ABN5AFX4_9BACI</name>
<evidence type="ECO:0000313" key="2">
    <source>
        <dbReference type="EMBL" id="ASB88124.1"/>
    </source>
</evidence>
<proteinExistence type="predicted"/>
<sequence>MRNGGYLRPEGMIFYRLEVFILKISTKGRYGLTIMIELAKKHGEGPTSLKSIAQTNDLSEHYLEQLVSPLRNAGLVKSIRGAYGGYILGDEPASITAGDIIRVLEGPISPVEVLENEEPAKRELWIKIRDAVKEVLDSTTLEDLASYTDGDQEAYMFYI</sequence>
<dbReference type="NCBIfam" id="NF047409">
    <property type="entry name" value="Cys_reg_CymR"/>
    <property type="match status" value="1"/>
</dbReference>
<reference evidence="2 3" key="1">
    <citation type="submission" date="2017-06" db="EMBL/GenBank/DDBJ databases">
        <title>Genome sequence of Bacillus sonorensis strain SRCM101395.</title>
        <authorList>
            <person name="Cho S.H."/>
        </authorList>
    </citation>
    <scope>NUCLEOTIDE SEQUENCE [LARGE SCALE GENOMIC DNA]</scope>
    <source>
        <strain evidence="2 3">SRCM101395</strain>
    </source>
</reference>
<evidence type="ECO:0000256" key="1">
    <source>
        <dbReference type="ARBA" id="ARBA00023125"/>
    </source>
</evidence>
<dbReference type="Pfam" id="PF02082">
    <property type="entry name" value="Rrf2"/>
    <property type="match status" value="1"/>
</dbReference>
<keyword evidence="3" id="KW-1185">Reference proteome</keyword>
<dbReference type="PROSITE" id="PS51197">
    <property type="entry name" value="HTH_RRF2_2"/>
    <property type="match status" value="1"/>
</dbReference>
<dbReference type="NCBIfam" id="TIGR00738">
    <property type="entry name" value="rrf2_super"/>
    <property type="match status" value="1"/>
</dbReference>
<dbReference type="PROSITE" id="PS01332">
    <property type="entry name" value="HTH_RRF2_1"/>
    <property type="match status" value="1"/>
</dbReference>
<dbReference type="InterPro" id="IPR036388">
    <property type="entry name" value="WH-like_DNA-bd_sf"/>
</dbReference>
<dbReference type="EMBL" id="CP021920">
    <property type="protein sequence ID" value="ASB88124.1"/>
    <property type="molecule type" value="Genomic_DNA"/>
</dbReference>
<dbReference type="InterPro" id="IPR036390">
    <property type="entry name" value="WH_DNA-bd_sf"/>
</dbReference>
<evidence type="ECO:0000313" key="3">
    <source>
        <dbReference type="Proteomes" id="UP000196877"/>
    </source>
</evidence>
<dbReference type="PANTHER" id="PTHR33221:SF5">
    <property type="entry name" value="HTH-TYPE TRANSCRIPTIONAL REGULATOR ISCR"/>
    <property type="match status" value="1"/>
</dbReference>
<dbReference type="Proteomes" id="UP000196877">
    <property type="component" value="Chromosome"/>
</dbReference>
<protein>
    <submittedName>
        <fullName evidence="2">HTH-type transcriptional regulator CymR</fullName>
    </submittedName>
</protein>
<dbReference type="PANTHER" id="PTHR33221">
    <property type="entry name" value="WINGED HELIX-TURN-HELIX TRANSCRIPTIONAL REGULATOR, RRF2 FAMILY"/>
    <property type="match status" value="1"/>
</dbReference>
<dbReference type="InterPro" id="IPR000944">
    <property type="entry name" value="Tscrpt_reg_Rrf2"/>
</dbReference>
<dbReference type="InterPro" id="IPR030489">
    <property type="entry name" value="TR_Rrf2-type_CS"/>
</dbReference>
<dbReference type="Gene3D" id="1.10.10.10">
    <property type="entry name" value="Winged helix-like DNA-binding domain superfamily/Winged helix DNA-binding domain"/>
    <property type="match status" value="1"/>
</dbReference>
<organism evidence="2 3">
    <name type="scientific">Bacillus sonorensis</name>
    <dbReference type="NCBI Taxonomy" id="119858"/>
    <lineage>
        <taxon>Bacteria</taxon>
        <taxon>Bacillati</taxon>
        <taxon>Bacillota</taxon>
        <taxon>Bacilli</taxon>
        <taxon>Bacillales</taxon>
        <taxon>Bacillaceae</taxon>
        <taxon>Bacillus</taxon>
    </lineage>
</organism>
<dbReference type="SUPFAM" id="SSF46785">
    <property type="entry name" value="Winged helix' DNA-binding domain"/>
    <property type="match status" value="1"/>
</dbReference>